<protein>
    <submittedName>
        <fullName evidence="1">Uncharacterized protein</fullName>
    </submittedName>
</protein>
<name>A0A1G2G1J5_9BACT</name>
<evidence type="ECO:0000313" key="1">
    <source>
        <dbReference type="EMBL" id="OGZ44205.1"/>
    </source>
</evidence>
<comment type="caution">
    <text evidence="1">The sequence shown here is derived from an EMBL/GenBank/DDBJ whole genome shotgun (WGS) entry which is preliminary data.</text>
</comment>
<sequence length="252" mass="29462">MSGEKVNKGEVLLFHAMLDKTFETDVNLYRAHRGIPEGGFTKKRDAEKWVRSKSKRSHPRITESDYEMKVAILKRHAPPTPEMIKLLDSYILLGSQYDKRVVPAYGPSFSIELPSNKEREEARHSFVKLLIYDTASKDDMHAYVEERGNFIADILQLFSDVPIRRIKSVKDKKRTALILSLARLPMQTLLRLSEMMEVKVPVFPKIYRHQLITGILEKRGYEITSRTSYAIKRMIERYTKKSKELKKVRRYT</sequence>
<dbReference type="EMBL" id="MHNL01000025">
    <property type="protein sequence ID" value="OGZ44205.1"/>
    <property type="molecule type" value="Genomic_DNA"/>
</dbReference>
<accession>A0A1G2G1J5</accession>
<dbReference type="AlphaFoldDB" id="A0A1G2G1J5"/>
<reference evidence="1 2" key="1">
    <citation type="journal article" date="2016" name="Nat. Commun.">
        <title>Thousands of microbial genomes shed light on interconnected biogeochemical processes in an aquifer system.</title>
        <authorList>
            <person name="Anantharaman K."/>
            <person name="Brown C.T."/>
            <person name="Hug L.A."/>
            <person name="Sharon I."/>
            <person name="Castelle C.J."/>
            <person name="Probst A.J."/>
            <person name="Thomas B.C."/>
            <person name="Singh A."/>
            <person name="Wilkins M.J."/>
            <person name="Karaoz U."/>
            <person name="Brodie E.L."/>
            <person name="Williams K.H."/>
            <person name="Hubbard S.S."/>
            <person name="Banfield J.F."/>
        </authorList>
    </citation>
    <scope>NUCLEOTIDE SEQUENCE [LARGE SCALE GENOMIC DNA]</scope>
</reference>
<evidence type="ECO:0000313" key="2">
    <source>
        <dbReference type="Proteomes" id="UP000177785"/>
    </source>
</evidence>
<gene>
    <name evidence="1" type="ORF">A2756_00095</name>
</gene>
<organism evidence="1 2">
    <name type="scientific">Candidatus Ryanbacteria bacterium RIFCSPHIGHO2_01_FULL_48_27</name>
    <dbReference type="NCBI Taxonomy" id="1802115"/>
    <lineage>
        <taxon>Bacteria</taxon>
        <taxon>Candidatus Ryaniibacteriota</taxon>
    </lineage>
</organism>
<dbReference type="STRING" id="1802115.A2756_00095"/>
<proteinExistence type="predicted"/>
<dbReference type="Proteomes" id="UP000177785">
    <property type="component" value="Unassembled WGS sequence"/>
</dbReference>